<feature type="domain" description="IraD/Gp25-like" evidence="1">
    <location>
        <begin position="31"/>
        <end position="118"/>
    </location>
</feature>
<dbReference type="Gene3D" id="3.10.450.40">
    <property type="match status" value="1"/>
</dbReference>
<reference evidence="2 3" key="1">
    <citation type="submission" date="2022-11" db="EMBL/GenBank/DDBJ databases">
        <title>The characterization of three novel Bacteroidetes species and genomic analysis of their roles in tidal elemental geochemical cycles.</title>
        <authorList>
            <person name="Ma K."/>
        </authorList>
    </citation>
    <scope>NUCLEOTIDE SEQUENCE [LARGE SCALE GENOMIC DNA]</scope>
    <source>
        <strain evidence="2 3">M17</strain>
    </source>
</reference>
<dbReference type="SUPFAM" id="SSF160719">
    <property type="entry name" value="gpW/gp25-like"/>
    <property type="match status" value="1"/>
</dbReference>
<gene>
    <name evidence="2" type="ORF">OO013_08360</name>
</gene>
<protein>
    <submittedName>
        <fullName evidence="2">GPW/gp25 family protein</fullName>
    </submittedName>
</protein>
<dbReference type="InterPro" id="IPR007048">
    <property type="entry name" value="IraD/Gp25-like"/>
</dbReference>
<accession>A0ABT3RRS4</accession>
<keyword evidence="3" id="KW-1185">Reference proteome</keyword>
<evidence type="ECO:0000313" key="3">
    <source>
        <dbReference type="Proteomes" id="UP001209885"/>
    </source>
</evidence>
<dbReference type="Pfam" id="PF04965">
    <property type="entry name" value="GPW_gp25"/>
    <property type="match status" value="1"/>
</dbReference>
<organism evidence="2 3">
    <name type="scientific">Mangrovivirga halotolerans</name>
    <dbReference type="NCBI Taxonomy" id="2993936"/>
    <lineage>
        <taxon>Bacteria</taxon>
        <taxon>Pseudomonadati</taxon>
        <taxon>Bacteroidota</taxon>
        <taxon>Cytophagia</taxon>
        <taxon>Cytophagales</taxon>
        <taxon>Mangrovivirgaceae</taxon>
        <taxon>Mangrovivirga</taxon>
    </lineage>
</organism>
<dbReference type="RefSeq" id="WP_266056334.1">
    <property type="nucleotide sequence ID" value="NZ_JAPFQN010000005.1"/>
</dbReference>
<comment type="caution">
    <text evidence="2">The sequence shown here is derived from an EMBL/GenBank/DDBJ whole genome shotgun (WGS) entry which is preliminary data.</text>
</comment>
<evidence type="ECO:0000313" key="2">
    <source>
        <dbReference type="EMBL" id="MCX2743875.1"/>
    </source>
</evidence>
<name>A0ABT3RRS4_9BACT</name>
<evidence type="ECO:0000259" key="1">
    <source>
        <dbReference type="Pfam" id="PF04965"/>
    </source>
</evidence>
<sequence length="134" mass="15496">MEFDQEFLGQGWSFPPAFTRTQNQVEMSKGIQDIYESLEIIFTTSLGERVMNPTFGCSLAESVFDALNTGMLAYLRNLIETAILYHEPRIDAENVNLDVDQNNGILFIKVDFKVRTDNSRYNYVYPFYLKEANQ</sequence>
<dbReference type="EMBL" id="JAPFQN010000005">
    <property type="protein sequence ID" value="MCX2743875.1"/>
    <property type="molecule type" value="Genomic_DNA"/>
</dbReference>
<proteinExistence type="predicted"/>
<dbReference type="Proteomes" id="UP001209885">
    <property type="component" value="Unassembled WGS sequence"/>
</dbReference>